<reference evidence="2" key="1">
    <citation type="submission" date="2021-12" db="EMBL/GenBank/DDBJ databases">
        <title>Prjna785345.</title>
        <authorList>
            <person name="Rujirawat T."/>
            <person name="Krajaejun T."/>
        </authorList>
    </citation>
    <scope>NUCLEOTIDE SEQUENCE</scope>
    <source>
        <strain evidence="2">Pi057C3</strain>
    </source>
</reference>
<feature type="region of interest" description="Disordered" evidence="1">
    <location>
        <begin position="1"/>
        <end position="33"/>
    </location>
</feature>
<sequence length="121" mass="13227">MSTLADEGDRDARASATSEKEAQARRAETPEATEVDVWSSFEESVAYMRRLAELYDEAFVAPRAAAKRSAVPTVASIDAAKQHAREGIELLATNLLNVSSAIVEGLDHQVREPDRRQTKGL</sequence>
<protein>
    <submittedName>
        <fullName evidence="2">Uncharacterized protein</fullName>
    </submittedName>
</protein>
<dbReference type="EMBL" id="JAKCXM010000007">
    <property type="protein sequence ID" value="KAJ0408976.1"/>
    <property type="molecule type" value="Genomic_DNA"/>
</dbReference>
<evidence type="ECO:0000256" key="1">
    <source>
        <dbReference type="SAM" id="MobiDB-lite"/>
    </source>
</evidence>
<feature type="compositionally biased region" description="Basic and acidic residues" evidence="1">
    <location>
        <begin position="10"/>
        <end position="29"/>
    </location>
</feature>
<organism evidence="2 3">
    <name type="scientific">Pythium insidiosum</name>
    <name type="common">Pythiosis disease agent</name>
    <dbReference type="NCBI Taxonomy" id="114742"/>
    <lineage>
        <taxon>Eukaryota</taxon>
        <taxon>Sar</taxon>
        <taxon>Stramenopiles</taxon>
        <taxon>Oomycota</taxon>
        <taxon>Peronosporomycetes</taxon>
        <taxon>Pythiales</taxon>
        <taxon>Pythiaceae</taxon>
        <taxon>Pythium</taxon>
    </lineage>
</organism>
<dbReference type="AlphaFoldDB" id="A0AAD5QAG4"/>
<accession>A0AAD5QAG4</accession>
<comment type="caution">
    <text evidence="2">The sequence shown here is derived from an EMBL/GenBank/DDBJ whole genome shotgun (WGS) entry which is preliminary data.</text>
</comment>
<evidence type="ECO:0000313" key="3">
    <source>
        <dbReference type="Proteomes" id="UP001209570"/>
    </source>
</evidence>
<gene>
    <name evidence="2" type="ORF">P43SY_002855</name>
</gene>
<name>A0AAD5QAG4_PYTIN</name>
<evidence type="ECO:0000313" key="2">
    <source>
        <dbReference type="EMBL" id="KAJ0408976.1"/>
    </source>
</evidence>
<dbReference type="Proteomes" id="UP001209570">
    <property type="component" value="Unassembled WGS sequence"/>
</dbReference>
<keyword evidence="3" id="KW-1185">Reference proteome</keyword>
<proteinExistence type="predicted"/>